<dbReference type="InterPro" id="IPR006600">
    <property type="entry name" value="HTH_CenpB_DNA-bd_dom"/>
</dbReference>
<evidence type="ECO:0000313" key="4">
    <source>
        <dbReference type="EMBL" id="CUA76151.1"/>
    </source>
</evidence>
<evidence type="ECO:0000259" key="3">
    <source>
        <dbReference type="PROSITE" id="PS51253"/>
    </source>
</evidence>
<dbReference type="Pfam" id="PF03221">
    <property type="entry name" value="HTH_Tnp_Tc5"/>
    <property type="match status" value="1"/>
</dbReference>
<dbReference type="PANTHER" id="PTHR19303">
    <property type="entry name" value="TRANSPOSON"/>
    <property type="match status" value="1"/>
</dbReference>
<feature type="domain" description="HTH CENPB-type" evidence="3">
    <location>
        <begin position="94"/>
        <end position="168"/>
    </location>
</feature>
<evidence type="ECO:0000256" key="1">
    <source>
        <dbReference type="ARBA" id="ARBA00023125"/>
    </source>
</evidence>
<dbReference type="InterPro" id="IPR009057">
    <property type="entry name" value="Homeodomain-like_sf"/>
</dbReference>
<evidence type="ECO:0000256" key="2">
    <source>
        <dbReference type="SAM" id="MobiDB-lite"/>
    </source>
</evidence>
<dbReference type="GO" id="GO:0003677">
    <property type="term" value="F:DNA binding"/>
    <property type="evidence" value="ECO:0007669"/>
    <property type="project" value="UniProtKB-KW"/>
</dbReference>
<dbReference type="SUPFAM" id="SSF46689">
    <property type="entry name" value="Homeodomain-like"/>
    <property type="match status" value="1"/>
</dbReference>
<keyword evidence="5" id="KW-1185">Reference proteome</keyword>
<feature type="region of interest" description="Disordered" evidence="2">
    <location>
        <begin position="465"/>
        <end position="485"/>
    </location>
</feature>
<dbReference type="InterPro" id="IPR050863">
    <property type="entry name" value="CenT-Element_Derived"/>
</dbReference>
<dbReference type="EMBL" id="CYGV01001631">
    <property type="protein sequence ID" value="CUA76151.1"/>
    <property type="molecule type" value="Genomic_DNA"/>
</dbReference>
<reference evidence="4 5" key="1">
    <citation type="submission" date="2015-07" db="EMBL/GenBank/DDBJ databases">
        <authorList>
            <person name="Noorani M."/>
        </authorList>
    </citation>
    <scope>NUCLEOTIDE SEQUENCE [LARGE SCALE GENOMIC DNA]</scope>
    <source>
        <strain evidence="4">BBA 69670</strain>
    </source>
</reference>
<dbReference type="SMART" id="SM00674">
    <property type="entry name" value="CENPB"/>
    <property type="match status" value="1"/>
</dbReference>
<dbReference type="AlphaFoldDB" id="A0A0K6GCE0"/>
<sequence>MVSCTLITRSNNTRALTKHSCPHIEVKQHNLTFGQKLQVVDFYRKYVGYLTLEQMVGPLRENGFLTICATTITRCVAQEERIRKYVAGDPNRLNHKRETLVQLPEVEQALLVWIAQKLANNARLTGEIIVAKAHDFCDLFRIPQGNRLEFSKGWLGAFKKRHGLHQVTFHGERASVPRQYIKFECERLLPILRWYAPWDRYNVDETGLFWRMPPVHRLGIHESGGLKGDKSRITYVLGSNQDGSHKLPPLVIGKSERPTCFGRNRSVASYGFWYTFNKKAWMNKLVWKAYLGYLDEMMRREGRRILLLCDNASSHKHDAADYPNLHVEFLSPNLTAWLQPMDAGIIAAFKSRYRRRFARLAIRRDDAGIANIYKINQLEAMELAAAAWDSISPATISNCWRHTGIVPPDSESPLPDPSSNSTAQARIPIPETELENFDFEEVGFGDAYIHPDVRAMMKHLAESVPTEEELTDEQITLGMDRIHLE</sequence>
<dbReference type="Proteomes" id="UP000044841">
    <property type="component" value="Unassembled WGS sequence"/>
</dbReference>
<protein>
    <submittedName>
        <fullName evidence="4">Tigger transposable element-derived protein 6 [Homo sapiens]</fullName>
    </submittedName>
</protein>
<dbReference type="InterPro" id="IPR004875">
    <property type="entry name" value="DDE_SF_endonuclease_dom"/>
</dbReference>
<keyword evidence="1" id="KW-0238">DNA-binding</keyword>
<dbReference type="Pfam" id="PF03184">
    <property type="entry name" value="DDE_1"/>
    <property type="match status" value="1"/>
</dbReference>
<name>A0A0K6GCE0_9AGAM</name>
<dbReference type="PANTHER" id="PTHR19303:SF73">
    <property type="entry name" value="PROTEIN PDC2"/>
    <property type="match status" value="1"/>
</dbReference>
<accession>A0A0K6GCE0</accession>
<organism evidence="4 5">
    <name type="scientific">Rhizoctonia solani</name>
    <dbReference type="NCBI Taxonomy" id="456999"/>
    <lineage>
        <taxon>Eukaryota</taxon>
        <taxon>Fungi</taxon>
        <taxon>Dikarya</taxon>
        <taxon>Basidiomycota</taxon>
        <taxon>Agaricomycotina</taxon>
        <taxon>Agaricomycetes</taxon>
        <taxon>Cantharellales</taxon>
        <taxon>Ceratobasidiaceae</taxon>
        <taxon>Rhizoctonia</taxon>
    </lineage>
</organism>
<dbReference type="Gene3D" id="1.10.10.60">
    <property type="entry name" value="Homeodomain-like"/>
    <property type="match status" value="1"/>
</dbReference>
<dbReference type="GO" id="GO:0005634">
    <property type="term" value="C:nucleus"/>
    <property type="evidence" value="ECO:0007669"/>
    <property type="project" value="TreeGrafter"/>
</dbReference>
<dbReference type="PROSITE" id="PS51253">
    <property type="entry name" value="HTH_CENPB"/>
    <property type="match status" value="1"/>
</dbReference>
<evidence type="ECO:0000313" key="5">
    <source>
        <dbReference type="Proteomes" id="UP000044841"/>
    </source>
</evidence>
<proteinExistence type="predicted"/>
<gene>
    <name evidence="4" type="ORF">RSOLAG22IIIB_12086</name>
</gene>